<dbReference type="EMBL" id="FOHU01000015">
    <property type="protein sequence ID" value="SET59403.1"/>
    <property type="molecule type" value="Genomic_DNA"/>
</dbReference>
<evidence type="ECO:0000256" key="1">
    <source>
        <dbReference type="SAM" id="Phobius"/>
    </source>
</evidence>
<keyword evidence="1" id="KW-0812">Transmembrane</keyword>
<evidence type="ECO:0000313" key="2">
    <source>
        <dbReference type="EMBL" id="SET59403.1"/>
    </source>
</evidence>
<dbReference type="RefSeq" id="WP_090445557.1">
    <property type="nucleotide sequence ID" value="NZ_FOHU01000015.1"/>
</dbReference>
<feature type="transmembrane region" description="Helical" evidence="1">
    <location>
        <begin position="40"/>
        <end position="58"/>
    </location>
</feature>
<name>A0A1I0FMV2_9FIRM</name>
<protein>
    <submittedName>
        <fullName evidence="2">Uncharacterized protein</fullName>
    </submittedName>
</protein>
<keyword evidence="1" id="KW-0472">Membrane</keyword>
<proteinExistence type="predicted"/>
<accession>A0A1I0FMV2</accession>
<feature type="transmembrane region" description="Helical" evidence="1">
    <location>
        <begin position="12"/>
        <end position="34"/>
    </location>
</feature>
<gene>
    <name evidence="2" type="ORF">SAMN05660297_02867</name>
</gene>
<keyword evidence="3" id="KW-1185">Reference proteome</keyword>
<reference evidence="2 3" key="1">
    <citation type="submission" date="2016-10" db="EMBL/GenBank/DDBJ databases">
        <authorList>
            <person name="de Groot N.N."/>
        </authorList>
    </citation>
    <scope>NUCLEOTIDE SEQUENCE [LARGE SCALE GENOMIC DNA]</scope>
    <source>
        <strain evidence="2 3">DSM 18979</strain>
    </source>
</reference>
<sequence>MREINWNIVMRLKLFLLMVIILLVFYVVVGGIIFDLEINWNIVIITSLIYGIFGANNYQEIKIQIPIEDKESFSVFLRNYLECTGLKIINENNDLFIVKPKFNWVDRWISSGRITLTVEENQAIVVGPSIYVEKIKILIKATF</sequence>
<dbReference type="AlphaFoldDB" id="A0A1I0FMV2"/>
<dbReference type="Proteomes" id="UP000199568">
    <property type="component" value="Unassembled WGS sequence"/>
</dbReference>
<evidence type="ECO:0000313" key="3">
    <source>
        <dbReference type="Proteomes" id="UP000199568"/>
    </source>
</evidence>
<organism evidence="2 3">
    <name type="scientific">Natronincola peptidivorans</name>
    <dbReference type="NCBI Taxonomy" id="426128"/>
    <lineage>
        <taxon>Bacteria</taxon>
        <taxon>Bacillati</taxon>
        <taxon>Bacillota</taxon>
        <taxon>Clostridia</taxon>
        <taxon>Peptostreptococcales</taxon>
        <taxon>Natronincolaceae</taxon>
        <taxon>Natronincola</taxon>
    </lineage>
</organism>
<keyword evidence="1" id="KW-1133">Transmembrane helix</keyword>
<dbReference type="OrthoDB" id="9883843at2"/>
<dbReference type="STRING" id="426128.SAMN05660297_02867"/>